<comment type="function">
    <text evidence="10">S-adenosyl-L-methionine-dependent methyltransferase that mediates N(3)-methylcytidine modification of residue 32 of the tRNA anticodon loop of tRNA(Ser), including tRNA(Ser)(UGA) and tRNA(Ser)(GCU). Interaction with SARS1/SerRS is required for N(3)-methylcytidine methylation.</text>
</comment>
<dbReference type="GO" id="GO:0052735">
    <property type="term" value="F:tRNA (cytidine-3-)-methyltransferase activity"/>
    <property type="evidence" value="ECO:0007669"/>
    <property type="project" value="UniProtKB-ARBA"/>
</dbReference>
<reference evidence="14" key="1">
    <citation type="submission" date="2023-06" db="EMBL/GenBank/DDBJ databases">
        <title>Genomic analysis of the entomopathogenic nematode Steinernema hermaphroditum.</title>
        <authorList>
            <person name="Schwarz E.M."/>
            <person name="Heppert J.K."/>
            <person name="Baniya A."/>
            <person name="Schwartz H.T."/>
            <person name="Tan C.-H."/>
            <person name="Antoshechkin I."/>
            <person name="Sternberg P.W."/>
            <person name="Goodrich-Blair H."/>
            <person name="Dillman A.R."/>
        </authorList>
    </citation>
    <scope>NUCLEOTIDE SEQUENCE</scope>
    <source>
        <strain evidence="14">PS9179</strain>
        <tissue evidence="14">Whole animal</tissue>
    </source>
</reference>
<keyword evidence="4" id="KW-0963">Cytoplasm</keyword>
<comment type="similarity">
    <text evidence="3 12">Belongs to the methyltransferase superfamily. METL family.</text>
</comment>
<dbReference type="AlphaFoldDB" id="A0AA39IH96"/>
<dbReference type="CDD" id="cd02440">
    <property type="entry name" value="AdoMet_MTases"/>
    <property type="match status" value="1"/>
</dbReference>
<dbReference type="GO" id="GO:0005737">
    <property type="term" value="C:cytoplasm"/>
    <property type="evidence" value="ECO:0007669"/>
    <property type="project" value="UniProtKB-SubCell"/>
</dbReference>
<comment type="subcellular location">
    <subcellularLocation>
        <location evidence="2">Cytoplasm</location>
    </subcellularLocation>
    <subcellularLocation>
        <location evidence="1">Nucleus</location>
    </subcellularLocation>
</comment>
<feature type="domain" description="Methyltransferase type 12" evidence="13">
    <location>
        <begin position="151"/>
        <end position="252"/>
    </location>
</feature>
<organism evidence="14 15">
    <name type="scientific">Steinernema hermaphroditum</name>
    <dbReference type="NCBI Taxonomy" id="289476"/>
    <lineage>
        <taxon>Eukaryota</taxon>
        <taxon>Metazoa</taxon>
        <taxon>Ecdysozoa</taxon>
        <taxon>Nematoda</taxon>
        <taxon>Chromadorea</taxon>
        <taxon>Rhabditida</taxon>
        <taxon>Tylenchina</taxon>
        <taxon>Panagrolaimomorpha</taxon>
        <taxon>Strongyloidoidea</taxon>
        <taxon>Steinernematidae</taxon>
        <taxon>Steinernema</taxon>
    </lineage>
</organism>
<evidence type="ECO:0000256" key="9">
    <source>
        <dbReference type="ARBA" id="ARBA00050646"/>
    </source>
</evidence>
<keyword evidence="8" id="KW-0539">Nucleus</keyword>
<dbReference type="PANTHER" id="PTHR22809:SF11">
    <property type="entry name" value="TRNA N(3)-METHYLCYTIDINE METHYLTRANSFERASE METTL2"/>
    <property type="match status" value="1"/>
</dbReference>
<gene>
    <name evidence="14" type="ORF">QR680_008035</name>
</gene>
<evidence type="ECO:0000313" key="14">
    <source>
        <dbReference type="EMBL" id="KAK0423224.1"/>
    </source>
</evidence>
<dbReference type="EMBL" id="JAUCMV010000001">
    <property type="protein sequence ID" value="KAK0423224.1"/>
    <property type="molecule type" value="Genomic_DNA"/>
</dbReference>
<keyword evidence="7" id="KW-0819">tRNA processing</keyword>
<dbReference type="PANTHER" id="PTHR22809">
    <property type="entry name" value="METHYLTRANSFERASE-RELATED"/>
    <property type="match status" value="1"/>
</dbReference>
<dbReference type="InterPro" id="IPR013217">
    <property type="entry name" value="Methyltransf_12"/>
</dbReference>
<evidence type="ECO:0000259" key="13">
    <source>
        <dbReference type="Pfam" id="PF08242"/>
    </source>
</evidence>
<evidence type="ECO:0000256" key="8">
    <source>
        <dbReference type="ARBA" id="ARBA00023242"/>
    </source>
</evidence>
<evidence type="ECO:0000256" key="10">
    <source>
        <dbReference type="ARBA" id="ARBA00058280"/>
    </source>
</evidence>
<name>A0AA39IH96_9BILA</name>
<sequence length="341" mass="39995">MELSLGISLPLCLVLVSRAFTAPILVCILRILKLPPITQMGQHEQDGSSPPAFGTRYLVDKEKMYDFNAWDNVEWSEEHIEGAVAKVEEQRRHPVPNAEELLRCPADQWDKFYNKNERNFFMDRHWLLKEFPELDSTKRENVDDSERIWLLEVGCGVGNTTFPLLECCSRDKAFVFSCDYSPTAVRLVQENELYSEEHCHAFVWDITKRTDQIPENSLDFILCIYVLSAVEPEKQKNAVENLVRLLKPGGTLLFKDYGRYDLTQLRFKKNRFIGENFYCRGDGTLVYFYTQDELHELFTSAGLEKRENSQDRRMIVNRAKKVEMYRMWLKCRYVKPLSRSD</sequence>
<dbReference type="SUPFAM" id="SSF53335">
    <property type="entry name" value="S-adenosyl-L-methionine-dependent methyltransferases"/>
    <property type="match status" value="1"/>
</dbReference>
<keyword evidence="15" id="KW-1185">Reference proteome</keyword>
<evidence type="ECO:0000256" key="1">
    <source>
        <dbReference type="ARBA" id="ARBA00004123"/>
    </source>
</evidence>
<keyword evidence="6 12" id="KW-0808">Transferase</keyword>
<proteinExistence type="inferred from homology"/>
<evidence type="ECO:0000256" key="11">
    <source>
        <dbReference type="ARBA" id="ARBA00065134"/>
    </source>
</evidence>
<dbReference type="InterPro" id="IPR029063">
    <property type="entry name" value="SAM-dependent_MTases_sf"/>
</dbReference>
<evidence type="ECO:0000256" key="4">
    <source>
        <dbReference type="ARBA" id="ARBA00022490"/>
    </source>
</evidence>
<dbReference type="GO" id="GO:0005634">
    <property type="term" value="C:nucleus"/>
    <property type="evidence" value="ECO:0007669"/>
    <property type="project" value="UniProtKB-SubCell"/>
</dbReference>
<evidence type="ECO:0000256" key="3">
    <source>
        <dbReference type="ARBA" id="ARBA00009725"/>
    </source>
</evidence>
<accession>A0AA39IH96</accession>
<dbReference type="FunFam" id="3.40.50.150:FF:000279">
    <property type="entry name" value="Methyltransferase-like protein"/>
    <property type="match status" value="1"/>
</dbReference>
<comment type="catalytic activity">
    <reaction evidence="9">
        <text>cytidine(32) in tRNA(Ser) + S-adenosyl-L-methionine = N(3)-methylcytidine(32) in tRNA(Ser) + S-adenosyl-L-homocysteine + H(+)</text>
        <dbReference type="Rhea" id="RHEA:50956"/>
        <dbReference type="Rhea" id="RHEA-COMP:12849"/>
        <dbReference type="Rhea" id="RHEA-COMP:12851"/>
        <dbReference type="ChEBI" id="CHEBI:15378"/>
        <dbReference type="ChEBI" id="CHEBI:57856"/>
        <dbReference type="ChEBI" id="CHEBI:59789"/>
        <dbReference type="ChEBI" id="CHEBI:74894"/>
        <dbReference type="ChEBI" id="CHEBI:82748"/>
    </reaction>
    <physiologicalReaction direction="left-to-right" evidence="9">
        <dbReference type="Rhea" id="RHEA:50957"/>
    </physiologicalReaction>
</comment>
<evidence type="ECO:0000256" key="12">
    <source>
        <dbReference type="PIRNR" id="PIRNR037755"/>
    </source>
</evidence>
<dbReference type="PIRSF" id="PIRSF037755">
    <property type="entry name" value="Mettl2_prd"/>
    <property type="match status" value="1"/>
</dbReference>
<dbReference type="Proteomes" id="UP001175271">
    <property type="component" value="Unassembled WGS sequence"/>
</dbReference>
<evidence type="ECO:0000256" key="6">
    <source>
        <dbReference type="ARBA" id="ARBA00022679"/>
    </source>
</evidence>
<comment type="subunit">
    <text evidence="11">Monomer. Interacts with SARS1/SerRS; interaction is mediated via tRNA(Ser) and is required for N(3)-methylcytidine methylation.</text>
</comment>
<evidence type="ECO:0000313" key="15">
    <source>
        <dbReference type="Proteomes" id="UP001175271"/>
    </source>
</evidence>
<keyword evidence="5 12" id="KW-0489">Methyltransferase</keyword>
<dbReference type="EC" id="2.1.1.-" evidence="12"/>
<dbReference type="GO" id="GO:0030488">
    <property type="term" value="P:tRNA methylation"/>
    <property type="evidence" value="ECO:0007669"/>
    <property type="project" value="UniProtKB-ARBA"/>
</dbReference>
<evidence type="ECO:0000256" key="7">
    <source>
        <dbReference type="ARBA" id="ARBA00022694"/>
    </source>
</evidence>
<evidence type="ECO:0000256" key="5">
    <source>
        <dbReference type="ARBA" id="ARBA00022603"/>
    </source>
</evidence>
<dbReference type="Gene3D" id="3.40.50.150">
    <property type="entry name" value="Vaccinia Virus protein VP39"/>
    <property type="match status" value="1"/>
</dbReference>
<comment type="caution">
    <text evidence="14">The sequence shown here is derived from an EMBL/GenBank/DDBJ whole genome shotgun (WGS) entry which is preliminary data.</text>
</comment>
<protein>
    <recommendedName>
        <fullName evidence="12">tRNA N(3)-methylcytidine methyltransferase</fullName>
        <ecNumber evidence="12">2.1.1.-</ecNumber>
    </recommendedName>
</protein>
<dbReference type="Pfam" id="PF08242">
    <property type="entry name" value="Methyltransf_12"/>
    <property type="match status" value="1"/>
</dbReference>
<evidence type="ECO:0000256" key="2">
    <source>
        <dbReference type="ARBA" id="ARBA00004496"/>
    </source>
</evidence>
<dbReference type="InterPro" id="IPR026113">
    <property type="entry name" value="METTL2/6/8-like"/>
</dbReference>